<keyword evidence="6" id="KW-0695">RNA-directed DNA polymerase</keyword>
<dbReference type="Pfam" id="PF00078">
    <property type="entry name" value="RVT_1"/>
    <property type="match status" value="1"/>
</dbReference>
<sequence length="567" mass="63070">MSKLEALKKAQSLSDLACILEEQPKVLSYVLYKIPTNSKYKAFQIPKKSGGTRTIQAPVDRLKRIQKSLASLLQDIHLEIQKKRGVKANCIVSHGFKPKLSIITNARNHRNKTYVFNSDLKDFFPSINFGRVYGFFVKNEDFALDPKVATVIAQLACHGNSLPQGSPCSPIISDLIGHILDMRLSKVATRYRCTYTRYVDDLTFSTNESTFPKAIAYEDKDNQHKWVAGDALLKSVFKSGFKLNDAKTRVQYQSSRQEATGLIVNRKVAVPTEYYHATRAMCHNLFKEGFAFTVKDGVAKPVSDAVLRGRLSYIHHVRSMQNKLENGPSLKLTAPFKLYQQYLNYVSFFGISKPVIIGEGITDTIYLKAALNQLAGKFPSLVEVAGGENVHKLGFFKYGNSSRELMGLSGGTGELKNLLGEYRKRISGFKFGGAHPVIILVDNDDGAKAFFSTLGTITKTKVSGTDAFYYVYANLYAVPIPPTGNSVAAIEGLFDPTLLKTIYDGRQLDLTNKEPDGSKFYSKHIFAKSVVRPNQDKIDFKGFEPLLTAIDQVITDYAARRAARSAP</sequence>
<gene>
    <name evidence="11" type="ORF">B5K06_00770</name>
</gene>
<comment type="similarity">
    <text evidence="8">Belongs to the bacterial reverse transcriptase family.</text>
</comment>
<evidence type="ECO:0000256" key="7">
    <source>
        <dbReference type="ARBA" id="ARBA00023118"/>
    </source>
</evidence>
<dbReference type="InterPro" id="IPR051083">
    <property type="entry name" value="GrpII_Intron_Splice-Mob/Def"/>
</dbReference>
<dbReference type="SUPFAM" id="SSF56672">
    <property type="entry name" value="DNA/RNA polymerases"/>
    <property type="match status" value="1"/>
</dbReference>
<keyword evidence="4" id="KW-0479">Metal-binding</keyword>
<dbReference type="InterPro" id="IPR000477">
    <property type="entry name" value="RT_dom"/>
</dbReference>
<dbReference type="Proteomes" id="UP000254939">
    <property type="component" value="Unassembled WGS sequence"/>
</dbReference>
<dbReference type="GO" id="GO:0051607">
    <property type="term" value="P:defense response to virus"/>
    <property type="evidence" value="ECO:0007669"/>
    <property type="project" value="UniProtKB-KW"/>
</dbReference>
<accession>A0A370KWZ7</accession>
<keyword evidence="7" id="KW-0051">Antiviral defense</keyword>
<evidence type="ECO:0000256" key="1">
    <source>
        <dbReference type="ARBA" id="ARBA00012493"/>
    </source>
</evidence>
<evidence type="ECO:0000256" key="5">
    <source>
        <dbReference type="ARBA" id="ARBA00022842"/>
    </source>
</evidence>
<keyword evidence="2" id="KW-0808">Transferase</keyword>
<protein>
    <recommendedName>
        <fullName evidence="1">RNA-directed DNA polymerase</fullName>
        <ecNumber evidence="1">2.7.7.49</ecNumber>
    </recommendedName>
</protein>
<dbReference type="OrthoDB" id="7055795at2"/>
<feature type="domain" description="Reverse transcriptase" evidence="10">
    <location>
        <begin position="26"/>
        <end position="264"/>
    </location>
</feature>
<proteinExistence type="inferred from homology"/>
<comment type="catalytic activity">
    <reaction evidence="9">
        <text>DNA(n) + a 2'-deoxyribonucleoside 5'-triphosphate = DNA(n+1) + diphosphate</text>
        <dbReference type="Rhea" id="RHEA:22508"/>
        <dbReference type="Rhea" id="RHEA-COMP:17339"/>
        <dbReference type="Rhea" id="RHEA-COMP:17340"/>
        <dbReference type="ChEBI" id="CHEBI:33019"/>
        <dbReference type="ChEBI" id="CHEBI:61560"/>
        <dbReference type="ChEBI" id="CHEBI:173112"/>
        <dbReference type="EC" id="2.7.7.49"/>
    </reaction>
</comment>
<dbReference type="EMBL" id="NAAC01000001">
    <property type="protein sequence ID" value="RDJ16949.1"/>
    <property type="molecule type" value="Genomic_DNA"/>
</dbReference>
<dbReference type="NCBIfam" id="NF038237">
    <property type="entry name" value="retron_Ec67_fus"/>
    <property type="match status" value="1"/>
</dbReference>
<dbReference type="GO" id="GO:0003723">
    <property type="term" value="F:RNA binding"/>
    <property type="evidence" value="ECO:0007669"/>
    <property type="project" value="InterPro"/>
</dbReference>
<dbReference type="CDD" id="cd03487">
    <property type="entry name" value="RT_Bac_retron_II"/>
    <property type="match status" value="1"/>
</dbReference>
<dbReference type="InterPro" id="IPR053543">
    <property type="entry name" value="Bacterial_RT"/>
</dbReference>
<dbReference type="AlphaFoldDB" id="A0A370KWZ7"/>
<evidence type="ECO:0000259" key="10">
    <source>
        <dbReference type="PROSITE" id="PS50878"/>
    </source>
</evidence>
<keyword evidence="5" id="KW-0460">Magnesium</keyword>
<evidence type="ECO:0000313" key="12">
    <source>
        <dbReference type="Proteomes" id="UP000254939"/>
    </source>
</evidence>
<evidence type="ECO:0000256" key="8">
    <source>
        <dbReference type="ARBA" id="ARBA00034120"/>
    </source>
</evidence>
<evidence type="ECO:0000256" key="6">
    <source>
        <dbReference type="ARBA" id="ARBA00022918"/>
    </source>
</evidence>
<dbReference type="PRINTS" id="PR00866">
    <property type="entry name" value="RNADNAPOLMS"/>
</dbReference>
<dbReference type="RefSeq" id="WP_114710584.1">
    <property type="nucleotide sequence ID" value="NZ_KZ857258.1"/>
</dbReference>
<evidence type="ECO:0000256" key="4">
    <source>
        <dbReference type="ARBA" id="ARBA00022723"/>
    </source>
</evidence>
<organism evidence="11 12">
    <name type="scientific">Rhizobium grahamii</name>
    <dbReference type="NCBI Taxonomy" id="1120045"/>
    <lineage>
        <taxon>Bacteria</taxon>
        <taxon>Pseudomonadati</taxon>
        <taxon>Pseudomonadota</taxon>
        <taxon>Alphaproteobacteria</taxon>
        <taxon>Hyphomicrobiales</taxon>
        <taxon>Rhizobiaceae</taxon>
        <taxon>Rhizobium/Agrobacterium group</taxon>
        <taxon>Rhizobium</taxon>
    </lineage>
</organism>
<evidence type="ECO:0000256" key="2">
    <source>
        <dbReference type="ARBA" id="ARBA00022679"/>
    </source>
</evidence>
<keyword evidence="3" id="KW-0548">Nucleotidyltransferase</keyword>
<dbReference type="GO" id="GO:0003964">
    <property type="term" value="F:RNA-directed DNA polymerase activity"/>
    <property type="evidence" value="ECO:0007669"/>
    <property type="project" value="UniProtKB-KW"/>
</dbReference>
<dbReference type="PANTHER" id="PTHR34047:SF7">
    <property type="entry name" value="RNA-DIRECTED DNA POLYMERASE"/>
    <property type="match status" value="1"/>
</dbReference>
<dbReference type="EC" id="2.7.7.49" evidence="1"/>
<dbReference type="PROSITE" id="PS50878">
    <property type="entry name" value="RT_POL"/>
    <property type="match status" value="1"/>
</dbReference>
<dbReference type="InterPro" id="IPR043502">
    <property type="entry name" value="DNA/RNA_pol_sf"/>
</dbReference>
<dbReference type="PANTHER" id="PTHR34047">
    <property type="entry name" value="NUCLEAR INTRON MATURASE 1, MITOCHONDRIAL-RELATED"/>
    <property type="match status" value="1"/>
</dbReference>
<dbReference type="InterPro" id="IPR000123">
    <property type="entry name" value="Reverse_transcriptase_msDNA"/>
</dbReference>
<evidence type="ECO:0000256" key="9">
    <source>
        <dbReference type="ARBA" id="ARBA00048173"/>
    </source>
</evidence>
<name>A0A370KWZ7_9HYPH</name>
<evidence type="ECO:0000256" key="3">
    <source>
        <dbReference type="ARBA" id="ARBA00022695"/>
    </source>
</evidence>
<reference evidence="11 12" key="1">
    <citation type="submission" date="2017-03" db="EMBL/GenBank/DDBJ databases">
        <title>Genome analysis of Rhizobial strains effectives or ineffectives for nitrogen fixation isolated from bean seeds.</title>
        <authorList>
            <person name="Peralta H."/>
            <person name="Aguilar-Vera A."/>
            <person name="Mora Y."/>
            <person name="Vargas-Lagunas C."/>
            <person name="Girard L."/>
            <person name="Mora J."/>
        </authorList>
    </citation>
    <scope>NUCLEOTIDE SEQUENCE [LARGE SCALE GENOMIC DNA]</scope>
    <source>
        <strain evidence="11 12">CCGM3</strain>
    </source>
</reference>
<evidence type="ECO:0000313" key="11">
    <source>
        <dbReference type="EMBL" id="RDJ16949.1"/>
    </source>
</evidence>
<dbReference type="GO" id="GO:0046872">
    <property type="term" value="F:metal ion binding"/>
    <property type="evidence" value="ECO:0007669"/>
    <property type="project" value="UniProtKB-KW"/>
</dbReference>
<comment type="caution">
    <text evidence="11">The sequence shown here is derived from an EMBL/GenBank/DDBJ whole genome shotgun (WGS) entry which is preliminary data.</text>
</comment>